<dbReference type="PANTHER" id="PTHR42951">
    <property type="entry name" value="METALLO-BETA-LACTAMASE DOMAIN-CONTAINING"/>
    <property type="match status" value="1"/>
</dbReference>
<organism evidence="2 3">
    <name type="scientific">Vermiconidia calcicola</name>
    <dbReference type="NCBI Taxonomy" id="1690605"/>
    <lineage>
        <taxon>Eukaryota</taxon>
        <taxon>Fungi</taxon>
        <taxon>Dikarya</taxon>
        <taxon>Ascomycota</taxon>
        <taxon>Pezizomycotina</taxon>
        <taxon>Dothideomycetes</taxon>
        <taxon>Dothideomycetidae</taxon>
        <taxon>Mycosphaerellales</taxon>
        <taxon>Extremaceae</taxon>
        <taxon>Vermiconidia</taxon>
    </lineage>
</organism>
<dbReference type="EMBL" id="JAXLQG010000028">
    <property type="protein sequence ID" value="KAK5528117.1"/>
    <property type="molecule type" value="Genomic_DNA"/>
</dbReference>
<dbReference type="Gene3D" id="3.60.15.10">
    <property type="entry name" value="Ribonuclease Z/Hydroxyacylglutathione hydrolase-like"/>
    <property type="match status" value="1"/>
</dbReference>
<keyword evidence="3" id="KW-1185">Reference proteome</keyword>
<evidence type="ECO:0000259" key="1">
    <source>
        <dbReference type="SMART" id="SM00849"/>
    </source>
</evidence>
<feature type="domain" description="Metallo-beta-lactamase" evidence="1">
    <location>
        <begin position="62"/>
        <end position="254"/>
    </location>
</feature>
<proteinExistence type="predicted"/>
<evidence type="ECO:0000313" key="2">
    <source>
        <dbReference type="EMBL" id="KAK5528117.1"/>
    </source>
</evidence>
<dbReference type="InterPro" id="IPR036866">
    <property type="entry name" value="RibonucZ/Hydroxyglut_hydro"/>
</dbReference>
<protein>
    <recommendedName>
        <fullName evidence="1">Metallo-beta-lactamase domain-containing protein</fullName>
    </recommendedName>
</protein>
<dbReference type="SUPFAM" id="SSF56281">
    <property type="entry name" value="Metallo-hydrolase/oxidoreductase"/>
    <property type="match status" value="1"/>
</dbReference>
<accession>A0AAV9PRE3</accession>
<reference evidence="2 3" key="1">
    <citation type="submission" date="2023-06" db="EMBL/GenBank/DDBJ databases">
        <title>Black Yeasts Isolated from many extreme environments.</title>
        <authorList>
            <person name="Coleine C."/>
            <person name="Stajich J.E."/>
            <person name="Selbmann L."/>
        </authorList>
    </citation>
    <scope>NUCLEOTIDE SEQUENCE [LARGE SCALE GENOMIC DNA]</scope>
    <source>
        <strain evidence="2 3">CCFEE 5887</strain>
    </source>
</reference>
<dbReference type="Pfam" id="PF00753">
    <property type="entry name" value="Lactamase_B"/>
    <property type="match status" value="1"/>
</dbReference>
<gene>
    <name evidence="2" type="ORF">LTR25_010632</name>
</gene>
<dbReference type="InterPro" id="IPR050855">
    <property type="entry name" value="NDM-1-like"/>
</dbReference>
<dbReference type="CDD" id="cd07739">
    <property type="entry name" value="metallo-hydrolase-like_MBL-fold"/>
    <property type="match status" value="1"/>
</dbReference>
<dbReference type="InterPro" id="IPR001279">
    <property type="entry name" value="Metallo-B-lactamas"/>
</dbReference>
<comment type="caution">
    <text evidence="2">The sequence shown here is derived from an EMBL/GenBank/DDBJ whole genome shotgun (WGS) entry which is preliminary data.</text>
</comment>
<evidence type="ECO:0000313" key="3">
    <source>
        <dbReference type="Proteomes" id="UP001345827"/>
    </source>
</evidence>
<dbReference type="Proteomes" id="UP001345827">
    <property type="component" value="Unassembled WGS sequence"/>
</dbReference>
<dbReference type="AlphaFoldDB" id="A0AAV9PRE3"/>
<dbReference type="PANTHER" id="PTHR42951:SF14">
    <property type="entry name" value="METALLO-BETA-LACTAMASE SUPERFAMILY PROTEIN"/>
    <property type="match status" value="1"/>
</dbReference>
<dbReference type="SMART" id="SM00849">
    <property type="entry name" value="Lactamase_B"/>
    <property type="match status" value="1"/>
</dbReference>
<name>A0AAV9PRE3_9PEZI</name>
<sequence>MPDNKESWVSMKSFFASTVVAASVCAGLCDFVASKNGLQVDVYHQLPASVVYQNSTELSFSPTAFTLIHGKHDAVLIDAPATIAQGHALANWIQQTIPGKQLKKIYITHGHGDHFFTGPIIQKRYPGAQVVAKKDVYDHMLQQYQPETFAFVWESLFPGGQVTDTPNPAKVLPENGTFYLEGHALRAVEVGQSDTYNTTVLHVPDLDLVVGGDVVYGHCHQLFAEDSTTALRKEWLSSLDKVAALKPKLVIPSHMQAHDGYRPSHIDETKQYIRVWEQLQANSSSWQELEARTTKNFPDRTGNFILRWSSQAPFNASF</sequence>